<sequence>MRRTSSIENSISKQLAKKAMPIALSVVAIGVCMTIYLSFWISSEDKKADEAVRRNVAYLTDVSSLMSHIQDAEIGQRGFLLTGDQLYLKPYTTAMESLDGMLDKLAAGAEDVSVETGSIPTLRSLVAQKKSELEQSVEYRRNGDDSGAIALVKTGQGKILMDGIRSVLAQMEKDGLEQLAKRSDAASAAKTRMHFLLLLFAIMVGGMAILVVRATVTRAKAAERTRDELLLHADRRLMAVMAADLVGYSRLMENNEADTLERLKAARDVIDTIIEDNSGVIITTAGDSIVAAFPSALSAIDCALQIQKFMVTHNADRPNDDRLLFRIGMNVGDVIIDNGDIFGDTVNIAARLEGIAEPGGICVSRSVRDHIRKQRKLKFEDAGFQQVKNISRPISTFRVREAA</sequence>
<evidence type="ECO:0000259" key="2">
    <source>
        <dbReference type="PROSITE" id="PS50125"/>
    </source>
</evidence>
<dbReference type="InterPro" id="IPR050697">
    <property type="entry name" value="Adenylyl/Guanylyl_Cyclase_3/4"/>
</dbReference>
<dbReference type="Pfam" id="PF05227">
    <property type="entry name" value="CHASE3"/>
    <property type="match status" value="1"/>
</dbReference>
<dbReference type="CDD" id="cd07302">
    <property type="entry name" value="CHD"/>
    <property type="match status" value="1"/>
</dbReference>
<dbReference type="InterPro" id="IPR007891">
    <property type="entry name" value="CHASE3"/>
</dbReference>
<dbReference type="InterPro" id="IPR001054">
    <property type="entry name" value="A/G_cyclase"/>
</dbReference>
<feature type="transmembrane region" description="Helical" evidence="1">
    <location>
        <begin position="21"/>
        <end position="41"/>
    </location>
</feature>
<organism evidence="3 4">
    <name type="scientific">Rhizobium rhizogenes</name>
    <name type="common">Agrobacterium rhizogenes</name>
    <dbReference type="NCBI Taxonomy" id="359"/>
    <lineage>
        <taxon>Bacteria</taxon>
        <taxon>Pseudomonadati</taxon>
        <taxon>Pseudomonadota</taxon>
        <taxon>Alphaproteobacteria</taxon>
        <taxon>Hyphomicrobiales</taxon>
        <taxon>Rhizobiaceae</taxon>
        <taxon>Rhizobium/Agrobacterium group</taxon>
        <taxon>Rhizobium</taxon>
    </lineage>
</organism>
<name>A0AA92HA86_RHIRH</name>
<dbReference type="SMART" id="SM00044">
    <property type="entry name" value="CYCc"/>
    <property type="match status" value="1"/>
</dbReference>
<keyword evidence="1" id="KW-0472">Membrane</keyword>
<dbReference type="PROSITE" id="PS50125">
    <property type="entry name" value="GUANYLATE_CYCLASE_2"/>
    <property type="match status" value="1"/>
</dbReference>
<evidence type="ECO:0000313" key="3">
    <source>
        <dbReference type="EMBL" id="PVE55574.1"/>
    </source>
</evidence>
<dbReference type="Pfam" id="PF00211">
    <property type="entry name" value="Guanylate_cyc"/>
    <property type="match status" value="1"/>
</dbReference>
<dbReference type="Proteomes" id="UP000244335">
    <property type="component" value="Unassembled WGS sequence"/>
</dbReference>
<reference evidence="3 4" key="1">
    <citation type="submission" date="2018-04" db="EMBL/GenBank/DDBJ databases">
        <authorList>
            <person name="Hagen T."/>
        </authorList>
    </citation>
    <scope>NUCLEOTIDE SEQUENCE [LARGE SCALE GENOMIC DNA]</scope>
    <source>
        <strain evidence="3 4">TPD7009</strain>
    </source>
</reference>
<dbReference type="SUPFAM" id="SSF55073">
    <property type="entry name" value="Nucleotide cyclase"/>
    <property type="match status" value="1"/>
</dbReference>
<dbReference type="GO" id="GO:0004016">
    <property type="term" value="F:adenylate cyclase activity"/>
    <property type="evidence" value="ECO:0007669"/>
    <property type="project" value="UniProtKB-ARBA"/>
</dbReference>
<dbReference type="InterPro" id="IPR029787">
    <property type="entry name" value="Nucleotide_cyclase"/>
</dbReference>
<feature type="domain" description="Guanylate cyclase" evidence="2">
    <location>
        <begin position="239"/>
        <end position="353"/>
    </location>
</feature>
<dbReference type="EMBL" id="QDFR01000002">
    <property type="protein sequence ID" value="PVE55574.1"/>
    <property type="molecule type" value="Genomic_DNA"/>
</dbReference>
<dbReference type="CDD" id="cd19410">
    <property type="entry name" value="HK9-like_sensor"/>
    <property type="match status" value="1"/>
</dbReference>
<dbReference type="GO" id="GO:0035556">
    <property type="term" value="P:intracellular signal transduction"/>
    <property type="evidence" value="ECO:0007669"/>
    <property type="project" value="InterPro"/>
</dbReference>
<evidence type="ECO:0000313" key="4">
    <source>
        <dbReference type="Proteomes" id="UP000244335"/>
    </source>
</evidence>
<comment type="caution">
    <text evidence="3">The sequence shown here is derived from an EMBL/GenBank/DDBJ whole genome shotgun (WGS) entry which is preliminary data.</text>
</comment>
<dbReference type="RefSeq" id="WP_082546347.1">
    <property type="nucleotide sequence ID" value="NZ_QDFR01000002.1"/>
</dbReference>
<feature type="transmembrane region" description="Helical" evidence="1">
    <location>
        <begin position="195"/>
        <end position="216"/>
    </location>
</feature>
<keyword evidence="1" id="KW-0812">Transmembrane</keyword>
<evidence type="ECO:0000256" key="1">
    <source>
        <dbReference type="SAM" id="Phobius"/>
    </source>
</evidence>
<dbReference type="PANTHER" id="PTHR43081">
    <property type="entry name" value="ADENYLATE CYCLASE, TERMINAL-DIFFERENTIATION SPECIFIC-RELATED"/>
    <property type="match status" value="1"/>
</dbReference>
<protein>
    <recommendedName>
        <fullName evidence="2">Guanylate cyclase domain-containing protein</fullName>
    </recommendedName>
</protein>
<keyword evidence="1" id="KW-1133">Transmembrane helix</keyword>
<accession>A0AA92HA86</accession>
<proteinExistence type="predicted"/>
<dbReference type="GO" id="GO:0006171">
    <property type="term" value="P:cAMP biosynthetic process"/>
    <property type="evidence" value="ECO:0007669"/>
    <property type="project" value="TreeGrafter"/>
</dbReference>
<dbReference type="PANTHER" id="PTHR43081:SF19">
    <property type="entry name" value="PH-SENSITIVE ADENYLATE CYCLASE RV1264"/>
    <property type="match status" value="1"/>
</dbReference>
<dbReference type="AlphaFoldDB" id="A0AA92HA86"/>
<dbReference type="Gene3D" id="3.30.70.1230">
    <property type="entry name" value="Nucleotide cyclase"/>
    <property type="match status" value="1"/>
</dbReference>
<gene>
    <name evidence="3" type="ORF">DC430_10425</name>
</gene>